<dbReference type="InterPro" id="IPR018495">
    <property type="entry name" value="Succ_DH_cyt_bsu_CS"/>
</dbReference>
<dbReference type="InterPro" id="IPR014314">
    <property type="entry name" value="Succ_DH_cytb556"/>
</dbReference>
<dbReference type="EMBL" id="JMIU01000001">
    <property type="protein sequence ID" value="KDN96213.1"/>
    <property type="molecule type" value="Genomic_DNA"/>
</dbReference>
<feature type="binding site" description="axial binding residue" evidence="12">
    <location>
        <position position="83"/>
    </location>
    <ligand>
        <name>heme</name>
        <dbReference type="ChEBI" id="CHEBI:30413"/>
        <note>ligand shared with second transmembrane subunit</note>
    </ligand>
    <ligandPart>
        <name>Fe</name>
        <dbReference type="ChEBI" id="CHEBI:18248"/>
    </ligandPart>
</feature>
<dbReference type="GO" id="GO:0016020">
    <property type="term" value="C:membrane"/>
    <property type="evidence" value="ECO:0007669"/>
    <property type="project" value="UniProtKB-SubCell"/>
</dbReference>
<dbReference type="AlphaFoldDB" id="A0A066ZR05"/>
<dbReference type="PROSITE" id="PS01000">
    <property type="entry name" value="SDH_CYT_1"/>
    <property type="match status" value="1"/>
</dbReference>
<evidence type="ECO:0000256" key="2">
    <source>
        <dbReference type="ARBA" id="ARBA00004141"/>
    </source>
</evidence>
<dbReference type="Pfam" id="PF01127">
    <property type="entry name" value="Sdh_cyt"/>
    <property type="match status" value="1"/>
</dbReference>
<evidence type="ECO:0000256" key="13">
    <source>
        <dbReference type="SAM" id="Phobius"/>
    </source>
</evidence>
<evidence type="ECO:0000256" key="8">
    <source>
        <dbReference type="ARBA" id="ARBA00022989"/>
    </source>
</evidence>
<keyword evidence="7 12" id="KW-0479">Metal-binding</keyword>
<evidence type="ECO:0000256" key="7">
    <source>
        <dbReference type="ARBA" id="ARBA00022723"/>
    </source>
</evidence>
<sequence>MYHHPGNRPVNLNLAAFRFPLNAYISILHRISGVLMVAGLVVGLWWLNELILFPENFSDNLALSRSLSGQILLFAWLSGLWFHWLAGAKHLLAEHDFLGLSSCLANATLGSKILLTVFVVGEVIFAWLFWGGSL</sequence>
<comment type="subunit">
    <text evidence="11">Part of an enzyme complex containing four subunits: a flavoprotein, an iron-sulfur protein, plus two membrane-anchoring proteins, SdhC and SdhD. The complex can form homotrimers.</text>
</comment>
<dbReference type="RefSeq" id="WP_051623084.1">
    <property type="nucleotide sequence ID" value="NZ_AP020335.1"/>
</dbReference>
<evidence type="ECO:0000256" key="1">
    <source>
        <dbReference type="ARBA" id="ARBA00004050"/>
    </source>
</evidence>
<evidence type="ECO:0000256" key="11">
    <source>
        <dbReference type="ARBA" id="ARBA00025912"/>
    </source>
</evidence>
<gene>
    <name evidence="14" type="ORF">EI16_07970</name>
</gene>
<evidence type="ECO:0000256" key="4">
    <source>
        <dbReference type="ARBA" id="ARBA00020076"/>
    </source>
</evidence>
<dbReference type="GO" id="GO:0046872">
    <property type="term" value="F:metal ion binding"/>
    <property type="evidence" value="ECO:0007669"/>
    <property type="project" value="UniProtKB-KW"/>
</dbReference>
<reference evidence="14 15" key="1">
    <citation type="submission" date="2014-04" db="EMBL/GenBank/DDBJ databases">
        <title>Draft genome sequence of Hydrogenovibrio marinus MH-110, a model organism for aerobic H2 metabolism.</title>
        <authorList>
            <person name="Cha H.J."/>
            <person name="Jo B.H."/>
            <person name="Hwang B.H."/>
        </authorList>
    </citation>
    <scope>NUCLEOTIDE SEQUENCE [LARGE SCALE GENOMIC DNA]</scope>
    <source>
        <strain evidence="14 15">MH-110</strain>
    </source>
</reference>
<keyword evidence="15" id="KW-1185">Reference proteome</keyword>
<comment type="similarity">
    <text evidence="3">Belongs to the cytochrome b560 family.</text>
</comment>
<keyword evidence="10 13" id="KW-0472">Membrane</keyword>
<accession>A0A066ZR05</accession>
<dbReference type="InterPro" id="IPR034804">
    <property type="entry name" value="SQR/QFR_C/D"/>
</dbReference>
<evidence type="ECO:0000256" key="9">
    <source>
        <dbReference type="ARBA" id="ARBA00023004"/>
    </source>
</evidence>
<feature type="transmembrane region" description="Helical" evidence="13">
    <location>
        <begin position="21"/>
        <end position="47"/>
    </location>
</feature>
<keyword evidence="5 12" id="KW-0349">Heme</keyword>
<evidence type="ECO:0000256" key="6">
    <source>
        <dbReference type="ARBA" id="ARBA00022692"/>
    </source>
</evidence>
<keyword evidence="6 13" id="KW-0812">Transmembrane</keyword>
<dbReference type="NCBIfam" id="TIGR02970">
    <property type="entry name" value="succ_dehyd_cytB"/>
    <property type="match status" value="1"/>
</dbReference>
<protein>
    <recommendedName>
        <fullName evidence="4">Succinate dehydrogenase cytochrome b556 subunit</fullName>
    </recommendedName>
</protein>
<evidence type="ECO:0000256" key="10">
    <source>
        <dbReference type="ARBA" id="ARBA00023136"/>
    </source>
</evidence>
<keyword evidence="9 12" id="KW-0408">Iron</keyword>
<evidence type="ECO:0000256" key="12">
    <source>
        <dbReference type="PIRSR" id="PIRSR000178-1"/>
    </source>
</evidence>
<evidence type="ECO:0000313" key="14">
    <source>
        <dbReference type="EMBL" id="KDN96213.1"/>
    </source>
</evidence>
<evidence type="ECO:0000313" key="15">
    <source>
        <dbReference type="Proteomes" id="UP000027341"/>
    </source>
</evidence>
<comment type="caution">
    <text evidence="14">The sequence shown here is derived from an EMBL/GenBank/DDBJ whole genome shotgun (WGS) entry which is preliminary data.</text>
</comment>
<evidence type="ECO:0000256" key="3">
    <source>
        <dbReference type="ARBA" id="ARBA00007244"/>
    </source>
</evidence>
<dbReference type="Proteomes" id="UP000027341">
    <property type="component" value="Unassembled WGS sequence"/>
</dbReference>
<dbReference type="STRING" id="28885.EI16_07970"/>
<evidence type="ECO:0000256" key="5">
    <source>
        <dbReference type="ARBA" id="ARBA00022617"/>
    </source>
</evidence>
<feature type="transmembrane region" description="Helical" evidence="13">
    <location>
        <begin position="109"/>
        <end position="130"/>
    </location>
</feature>
<keyword evidence="8 13" id="KW-1133">Transmembrane helix</keyword>
<dbReference type="SUPFAM" id="SSF81343">
    <property type="entry name" value="Fumarate reductase respiratory complex transmembrane subunits"/>
    <property type="match status" value="1"/>
</dbReference>
<dbReference type="GO" id="GO:0006099">
    <property type="term" value="P:tricarboxylic acid cycle"/>
    <property type="evidence" value="ECO:0007669"/>
    <property type="project" value="InterPro"/>
</dbReference>
<dbReference type="CDD" id="cd03499">
    <property type="entry name" value="SQR_TypeC_SdhC"/>
    <property type="match status" value="1"/>
</dbReference>
<comment type="subcellular location">
    <subcellularLocation>
        <location evidence="2">Membrane</location>
        <topology evidence="2">Multi-pass membrane protein</topology>
    </subcellularLocation>
</comment>
<comment type="cofactor">
    <cofactor evidence="12">
        <name>heme</name>
        <dbReference type="ChEBI" id="CHEBI:30413"/>
    </cofactor>
    <text evidence="12">The heme is bound between the two transmembrane subunits.</text>
</comment>
<comment type="function">
    <text evidence="1">Membrane-anchoring subunit of succinate dehydrogenase (SDH).</text>
</comment>
<organism evidence="14 15">
    <name type="scientific">Hydrogenovibrio marinus</name>
    <dbReference type="NCBI Taxonomy" id="28885"/>
    <lineage>
        <taxon>Bacteria</taxon>
        <taxon>Pseudomonadati</taxon>
        <taxon>Pseudomonadota</taxon>
        <taxon>Gammaproteobacteria</taxon>
        <taxon>Thiotrichales</taxon>
        <taxon>Piscirickettsiaceae</taxon>
        <taxon>Hydrogenovibrio</taxon>
    </lineage>
</organism>
<dbReference type="InterPro" id="IPR000701">
    <property type="entry name" value="SuccDH_FuR_B_TM-su"/>
</dbReference>
<feature type="transmembrane region" description="Helical" evidence="13">
    <location>
        <begin position="67"/>
        <end position="88"/>
    </location>
</feature>
<dbReference type="GO" id="GO:0009055">
    <property type="term" value="F:electron transfer activity"/>
    <property type="evidence" value="ECO:0007669"/>
    <property type="project" value="InterPro"/>
</dbReference>
<dbReference type="Gene3D" id="1.20.1300.10">
    <property type="entry name" value="Fumarate reductase/succinate dehydrogenase, transmembrane subunit"/>
    <property type="match status" value="1"/>
</dbReference>
<dbReference type="PIRSF" id="PIRSF000178">
    <property type="entry name" value="SDH_cyt_b560"/>
    <property type="match status" value="1"/>
</dbReference>
<name>A0A066ZR05_HYDMR</name>
<proteinExistence type="inferred from homology"/>